<dbReference type="InterPro" id="IPR044974">
    <property type="entry name" value="Disease_R_plants"/>
</dbReference>
<feature type="domain" description="TIR" evidence="5">
    <location>
        <begin position="13"/>
        <end position="177"/>
    </location>
</feature>
<dbReference type="GO" id="GO:0006952">
    <property type="term" value="P:defense response"/>
    <property type="evidence" value="ECO:0007669"/>
    <property type="project" value="UniProtKB-KW"/>
</dbReference>
<organism evidence="6 7">
    <name type="scientific">Lactuca virosa</name>
    <dbReference type="NCBI Taxonomy" id="75947"/>
    <lineage>
        <taxon>Eukaryota</taxon>
        <taxon>Viridiplantae</taxon>
        <taxon>Streptophyta</taxon>
        <taxon>Embryophyta</taxon>
        <taxon>Tracheophyta</taxon>
        <taxon>Spermatophyta</taxon>
        <taxon>Magnoliopsida</taxon>
        <taxon>eudicotyledons</taxon>
        <taxon>Gunneridae</taxon>
        <taxon>Pentapetalae</taxon>
        <taxon>asterids</taxon>
        <taxon>campanulids</taxon>
        <taxon>Asterales</taxon>
        <taxon>Asteraceae</taxon>
        <taxon>Cichorioideae</taxon>
        <taxon>Cichorieae</taxon>
        <taxon>Lactucinae</taxon>
        <taxon>Lactuca</taxon>
    </lineage>
</organism>
<evidence type="ECO:0000256" key="4">
    <source>
        <dbReference type="ARBA" id="ARBA00023027"/>
    </source>
</evidence>
<dbReference type="Pfam" id="PF00931">
    <property type="entry name" value="NB-ARC"/>
    <property type="match status" value="1"/>
</dbReference>
<dbReference type="Gene3D" id="1.10.8.430">
    <property type="entry name" value="Helical domain of apoptotic protease-activating factors"/>
    <property type="match status" value="1"/>
</dbReference>
<sequence>MASSSISSVHKIFKYDVFLSFRGEDTRANFIDHLYYALQHKGIHTYKDDERIKKGKKISDELIESIEDSKFYIIVFSKNYASSSWCLDELVKIMECHKTTEHMAYPVFYDVEPTEVRNQNGAVGKAFAKHETEEGAEKWIEALEDASGLAGWELKNTVDGHEAKFIQKIVEEVSLELRSINFSINEKLIGMETRIKDVLSSLGTGLDDVHMIGIKGIGGGGKTTLARAVFDQISFQFEGKSFVENVREVSNASLSGLKSLQNQVLSDVLNDQGVSVTNVYDGKNMMKRMLRGRKVLVVLDDVDHIQQLEALAGEANWFTPGSIIIITTRDEQVLIAHGVKLIHNINLLSGKEAIWLLSTYAFGREIPLQGYEVLSRQLVSYASGLPLTIRILGSFLCGKSELEWKDALERLKAIPLTETLKKLELSFVDLEDDYKEIFLDVACILKGWLKDKAIEALESCGFYARHGLRVLEQKSLITIDDDECLGMHDHIAEMGRNIVRRSHANKPNKHTRLWLNKEIEDILANDLGTEATTCIQFYTWKVNPEIVVKGLRKMKELRFLHMSLGFIDSSKIKLLTQVNPYFPNALQYVHWYCYPFSSLPKTFQANNLVKLEMDDSRIVRLWEGGERKVLNKLRFLNLSGSTLVTLDLGLTPNLETLTLRECRDLVELHMLDGCLKLISVDVSWSKLRILALGSAPNLELLNLSECRELVQLHMADGCPKLRDLNCTNSKLRTLDLRLSPNLNTLDLGECDNLAELHLPDRCLNLRSLTLSNTKLRTLGIGKTHNLEYLDLLNCYHLEELHMVNECQKLVSLDISYSKLRTLDLRLTQNLKKLDLNHCRVFEKLPEDLGRSKCLEKLDLSYTQIKHLPDSFCMLKHLNTLNLNHCLLLKKLPEDMGLLGGLKKLNLSETMIKHLPDSICMLTHLESLGLYHCSLLEKLPDDFGQLQCLEKLDLTSTYIEHLPDSSYMLKNLKSLKLISCERLEKLPEDLGQIECLEELDLSYTNITLLPDSICMLKHLKSLKLISCKCLRKLPEDLGRLECVEELDLSSTRIKHLPDSICMLKQMKSLELWYCECLEKLPEDLGLLECLEKLTLSSTKIKHLPDSICMLKQIKVLTLISCWHLKQLPEDLGQLECLEELILENCNLLRDIPNSICNLKSLRVLNIEVNNTIAQKSQFTNNYYSRLQ</sequence>
<dbReference type="InterPro" id="IPR027417">
    <property type="entry name" value="P-loop_NTPase"/>
</dbReference>
<dbReference type="InterPro" id="IPR036390">
    <property type="entry name" value="WH_DNA-bd_sf"/>
</dbReference>
<dbReference type="GO" id="GO:0051707">
    <property type="term" value="P:response to other organism"/>
    <property type="evidence" value="ECO:0007669"/>
    <property type="project" value="UniProtKB-ARBA"/>
</dbReference>
<protein>
    <recommendedName>
        <fullName evidence="5">TIR domain-containing protein</fullName>
    </recommendedName>
</protein>
<dbReference type="SUPFAM" id="SSF46785">
    <property type="entry name" value="Winged helix' DNA-binding domain"/>
    <property type="match status" value="1"/>
</dbReference>
<dbReference type="PANTHER" id="PTHR11017:SF544">
    <property type="entry name" value="ADP-RIBOSYL CYCLASE_CYCLIC ADP-RIBOSE HYDROLASE"/>
    <property type="match status" value="1"/>
</dbReference>
<keyword evidence="3" id="KW-0611">Plant defense</keyword>
<dbReference type="Gene3D" id="3.80.10.10">
    <property type="entry name" value="Ribonuclease Inhibitor"/>
    <property type="match status" value="3"/>
</dbReference>
<evidence type="ECO:0000256" key="3">
    <source>
        <dbReference type="ARBA" id="ARBA00022821"/>
    </source>
</evidence>
<comment type="caution">
    <text evidence="6">The sequence shown here is derived from an EMBL/GenBank/DDBJ whole genome shotgun (WGS) entry which is preliminary data.</text>
</comment>
<dbReference type="InterPro" id="IPR001611">
    <property type="entry name" value="Leu-rich_rpt"/>
</dbReference>
<keyword evidence="7" id="KW-1185">Reference proteome</keyword>
<dbReference type="PRINTS" id="PR00364">
    <property type="entry name" value="DISEASERSIST"/>
</dbReference>
<dbReference type="InterPro" id="IPR042197">
    <property type="entry name" value="Apaf_helical"/>
</dbReference>
<evidence type="ECO:0000313" key="6">
    <source>
        <dbReference type="EMBL" id="CAH1444307.1"/>
    </source>
</evidence>
<dbReference type="AlphaFoldDB" id="A0AAU9P214"/>
<keyword evidence="1" id="KW-0433">Leucine-rich repeat</keyword>
<evidence type="ECO:0000256" key="1">
    <source>
        <dbReference type="ARBA" id="ARBA00022614"/>
    </source>
</evidence>
<dbReference type="GO" id="GO:0043531">
    <property type="term" value="F:ADP binding"/>
    <property type="evidence" value="ECO:0007669"/>
    <property type="project" value="InterPro"/>
</dbReference>
<dbReference type="Pfam" id="PF23282">
    <property type="entry name" value="WHD_ROQ1"/>
    <property type="match status" value="1"/>
</dbReference>
<dbReference type="SMART" id="SM00369">
    <property type="entry name" value="LRR_TYP"/>
    <property type="match status" value="8"/>
</dbReference>
<dbReference type="Gene3D" id="3.40.50.10140">
    <property type="entry name" value="Toll/interleukin-1 receptor homology (TIR) domain"/>
    <property type="match status" value="1"/>
</dbReference>
<dbReference type="InterPro" id="IPR055414">
    <property type="entry name" value="LRR_R13L4/SHOC2-like"/>
</dbReference>
<evidence type="ECO:0000259" key="5">
    <source>
        <dbReference type="PROSITE" id="PS50104"/>
    </source>
</evidence>
<dbReference type="PANTHER" id="PTHR11017">
    <property type="entry name" value="LEUCINE-RICH REPEAT-CONTAINING PROTEIN"/>
    <property type="match status" value="1"/>
</dbReference>
<dbReference type="GO" id="GO:0007165">
    <property type="term" value="P:signal transduction"/>
    <property type="evidence" value="ECO:0007669"/>
    <property type="project" value="InterPro"/>
</dbReference>
<evidence type="ECO:0000256" key="2">
    <source>
        <dbReference type="ARBA" id="ARBA00022737"/>
    </source>
</evidence>
<dbReference type="Pfam" id="PF23598">
    <property type="entry name" value="LRR_14"/>
    <property type="match status" value="2"/>
</dbReference>
<dbReference type="Pfam" id="PF13855">
    <property type="entry name" value="LRR_8"/>
    <property type="match status" value="1"/>
</dbReference>
<dbReference type="Gene3D" id="3.40.50.300">
    <property type="entry name" value="P-loop containing nucleotide triphosphate hydrolases"/>
    <property type="match status" value="1"/>
</dbReference>
<dbReference type="SUPFAM" id="SSF52058">
    <property type="entry name" value="L domain-like"/>
    <property type="match status" value="3"/>
</dbReference>
<dbReference type="Proteomes" id="UP001157418">
    <property type="component" value="Unassembled WGS sequence"/>
</dbReference>
<keyword evidence="4" id="KW-0520">NAD</keyword>
<dbReference type="InterPro" id="IPR032675">
    <property type="entry name" value="LRR_dom_sf"/>
</dbReference>
<dbReference type="EMBL" id="CAKMRJ010005523">
    <property type="protein sequence ID" value="CAH1444307.1"/>
    <property type="molecule type" value="Genomic_DNA"/>
</dbReference>
<accession>A0AAU9P214</accession>
<dbReference type="InterPro" id="IPR000157">
    <property type="entry name" value="TIR_dom"/>
</dbReference>
<proteinExistence type="predicted"/>
<name>A0AAU9P214_9ASTR</name>
<reference evidence="6 7" key="1">
    <citation type="submission" date="2022-01" db="EMBL/GenBank/DDBJ databases">
        <authorList>
            <person name="Xiong W."/>
            <person name="Schranz E."/>
        </authorList>
    </citation>
    <scope>NUCLEOTIDE SEQUENCE [LARGE SCALE GENOMIC DNA]</scope>
</reference>
<dbReference type="Pfam" id="PF01582">
    <property type="entry name" value="TIR"/>
    <property type="match status" value="1"/>
</dbReference>
<dbReference type="InterPro" id="IPR035897">
    <property type="entry name" value="Toll_tir_struct_dom_sf"/>
</dbReference>
<dbReference type="InterPro" id="IPR003591">
    <property type="entry name" value="Leu-rich_rpt_typical-subtyp"/>
</dbReference>
<dbReference type="SUPFAM" id="SSF52200">
    <property type="entry name" value="Toll/Interleukin receptor TIR domain"/>
    <property type="match status" value="1"/>
</dbReference>
<dbReference type="PROSITE" id="PS50104">
    <property type="entry name" value="TIR"/>
    <property type="match status" value="1"/>
</dbReference>
<gene>
    <name evidence="6" type="ORF">LVIROSA_LOCUS30158</name>
</gene>
<dbReference type="InterPro" id="IPR002182">
    <property type="entry name" value="NB-ARC"/>
</dbReference>
<dbReference type="SUPFAM" id="SSF52540">
    <property type="entry name" value="P-loop containing nucleoside triphosphate hydrolases"/>
    <property type="match status" value="1"/>
</dbReference>
<evidence type="ECO:0000313" key="7">
    <source>
        <dbReference type="Proteomes" id="UP001157418"/>
    </source>
</evidence>
<keyword evidence="2" id="KW-0677">Repeat</keyword>
<dbReference type="FunFam" id="3.40.50.10140:FF:000007">
    <property type="entry name" value="Disease resistance protein (TIR-NBS-LRR class)"/>
    <property type="match status" value="1"/>
</dbReference>
<dbReference type="InterPro" id="IPR058192">
    <property type="entry name" value="WHD_ROQ1-like"/>
</dbReference>
<dbReference type="SMART" id="SM00255">
    <property type="entry name" value="TIR"/>
    <property type="match status" value="1"/>
</dbReference>